<keyword evidence="6 8" id="KW-0675">Receptor</keyword>
<name>A0ABP0FSB2_CLALP</name>
<feature type="transmembrane region" description="Helical" evidence="9">
    <location>
        <begin position="68"/>
        <end position="90"/>
    </location>
</feature>
<evidence type="ECO:0000256" key="2">
    <source>
        <dbReference type="ARBA" id="ARBA00022692"/>
    </source>
</evidence>
<dbReference type="PANTHER" id="PTHR10489">
    <property type="entry name" value="CELL ADHESION MOLECULE"/>
    <property type="match status" value="1"/>
</dbReference>
<evidence type="ECO:0000256" key="1">
    <source>
        <dbReference type="ARBA" id="ARBA00004370"/>
    </source>
</evidence>
<dbReference type="Proteomes" id="UP001642483">
    <property type="component" value="Unassembled WGS sequence"/>
</dbReference>
<feature type="transmembrane region" description="Helical" evidence="9">
    <location>
        <begin position="152"/>
        <end position="172"/>
    </location>
</feature>
<comment type="subcellular location">
    <subcellularLocation>
        <location evidence="1">Membrane</location>
    </subcellularLocation>
</comment>
<evidence type="ECO:0000313" key="12">
    <source>
        <dbReference type="Proteomes" id="UP001642483"/>
    </source>
</evidence>
<evidence type="ECO:0000256" key="4">
    <source>
        <dbReference type="ARBA" id="ARBA00023040"/>
    </source>
</evidence>
<reference evidence="11 12" key="1">
    <citation type="submission" date="2024-02" db="EMBL/GenBank/DDBJ databases">
        <authorList>
            <person name="Daric V."/>
            <person name="Darras S."/>
        </authorList>
    </citation>
    <scope>NUCLEOTIDE SEQUENCE [LARGE SCALE GENOMIC DNA]</scope>
</reference>
<evidence type="ECO:0000256" key="7">
    <source>
        <dbReference type="ARBA" id="ARBA00023224"/>
    </source>
</evidence>
<comment type="similarity">
    <text evidence="8">Belongs to the G-protein coupled receptor 1 family.</text>
</comment>
<dbReference type="SUPFAM" id="SSF81321">
    <property type="entry name" value="Family A G protein-coupled receptor-like"/>
    <property type="match status" value="1"/>
</dbReference>
<organism evidence="11 12">
    <name type="scientific">Clavelina lepadiformis</name>
    <name type="common">Light-bulb sea squirt</name>
    <name type="synonym">Ascidia lepadiformis</name>
    <dbReference type="NCBI Taxonomy" id="159417"/>
    <lineage>
        <taxon>Eukaryota</taxon>
        <taxon>Metazoa</taxon>
        <taxon>Chordata</taxon>
        <taxon>Tunicata</taxon>
        <taxon>Ascidiacea</taxon>
        <taxon>Aplousobranchia</taxon>
        <taxon>Clavelinidae</taxon>
        <taxon>Clavelina</taxon>
    </lineage>
</organism>
<evidence type="ECO:0000256" key="9">
    <source>
        <dbReference type="SAM" id="Phobius"/>
    </source>
</evidence>
<sequence length="429" mass="48237">MDDNQLNSTIAASTINSTAELPVISENLNLTVSCIYLLIFVVGLIGNGIVLAFFMTRDRTRVRHREGSVANVLIINLAVADFIFVGALPFWATERFLQGEWRFGDWGCKLLSFVSLLNLYGSVYFLVAMSIDRFLAVVYAIQSRNWRTPRNAVFACVIIWLLASLTASQSLFLRQTMSEGGREVCRWQFTPEILDAYFGLRTSLGFFIPFLIIIICYITIIINLRRRSERNSASGVTVINIQHKVTRLVLLVITVFVGCWLPNHVVTLIIASIKDDVVEQNRLRITEAMLLSSIPAYANSCTNPILYAFIKDDLRLAVTRKIRNYFGLTTAPMRAAEEENSQVETVKYRKHLQRSVQSNNPTLSCENETVVSPVIERDFDAGKANGSIRSSKANFLLYENEMRSDEEGSEKSFKIVDASVVDHTGATSI</sequence>
<evidence type="ECO:0000256" key="3">
    <source>
        <dbReference type="ARBA" id="ARBA00022989"/>
    </source>
</evidence>
<evidence type="ECO:0000259" key="10">
    <source>
        <dbReference type="PROSITE" id="PS50262"/>
    </source>
</evidence>
<dbReference type="InterPro" id="IPR050119">
    <property type="entry name" value="CCR1-9-like"/>
</dbReference>
<dbReference type="InterPro" id="IPR017452">
    <property type="entry name" value="GPCR_Rhodpsn_7TM"/>
</dbReference>
<evidence type="ECO:0000313" key="11">
    <source>
        <dbReference type="EMBL" id="CAK8681465.1"/>
    </source>
</evidence>
<keyword evidence="7 8" id="KW-0807">Transducer</keyword>
<dbReference type="PROSITE" id="PS00237">
    <property type="entry name" value="G_PROTEIN_RECEP_F1_1"/>
    <property type="match status" value="1"/>
</dbReference>
<evidence type="ECO:0000256" key="5">
    <source>
        <dbReference type="ARBA" id="ARBA00023136"/>
    </source>
</evidence>
<keyword evidence="3 9" id="KW-1133">Transmembrane helix</keyword>
<dbReference type="PROSITE" id="PS50262">
    <property type="entry name" value="G_PROTEIN_RECEP_F1_2"/>
    <property type="match status" value="1"/>
</dbReference>
<feature type="domain" description="G-protein coupled receptors family 1 profile" evidence="10">
    <location>
        <begin position="46"/>
        <end position="307"/>
    </location>
</feature>
<dbReference type="PANTHER" id="PTHR10489:SF935">
    <property type="entry name" value="RELAXIN FAMILY PEPTIDE RECEPTOR 3.3A1-RELATED"/>
    <property type="match status" value="1"/>
</dbReference>
<dbReference type="PRINTS" id="PR01157">
    <property type="entry name" value="P2YPURNOCPTR"/>
</dbReference>
<dbReference type="EMBL" id="CAWYQH010000079">
    <property type="protein sequence ID" value="CAK8681465.1"/>
    <property type="molecule type" value="Genomic_DNA"/>
</dbReference>
<dbReference type="PRINTS" id="PR00237">
    <property type="entry name" value="GPCRRHODOPSN"/>
</dbReference>
<keyword evidence="2 8" id="KW-0812">Transmembrane</keyword>
<protein>
    <recommendedName>
        <fullName evidence="10">G-protein coupled receptors family 1 profile domain-containing protein</fullName>
    </recommendedName>
</protein>
<comment type="caution">
    <text evidence="11">The sequence shown here is derived from an EMBL/GenBank/DDBJ whole genome shotgun (WGS) entry which is preliminary data.</text>
</comment>
<feature type="transmembrane region" description="Helical" evidence="9">
    <location>
        <begin position="35"/>
        <end position="56"/>
    </location>
</feature>
<dbReference type="SMART" id="SM01381">
    <property type="entry name" value="7TM_GPCR_Srsx"/>
    <property type="match status" value="1"/>
</dbReference>
<dbReference type="Gene3D" id="1.20.1070.10">
    <property type="entry name" value="Rhodopsin 7-helix transmembrane proteins"/>
    <property type="match status" value="1"/>
</dbReference>
<dbReference type="InterPro" id="IPR000276">
    <property type="entry name" value="GPCR_Rhodpsn"/>
</dbReference>
<feature type="transmembrane region" description="Helical" evidence="9">
    <location>
        <begin position="204"/>
        <end position="224"/>
    </location>
</feature>
<accession>A0ABP0FSB2</accession>
<evidence type="ECO:0000256" key="8">
    <source>
        <dbReference type="RuleBase" id="RU000688"/>
    </source>
</evidence>
<feature type="transmembrane region" description="Helical" evidence="9">
    <location>
        <begin position="110"/>
        <end position="131"/>
    </location>
</feature>
<keyword evidence="5 9" id="KW-0472">Membrane</keyword>
<feature type="transmembrane region" description="Helical" evidence="9">
    <location>
        <begin position="245"/>
        <end position="263"/>
    </location>
</feature>
<proteinExistence type="inferred from homology"/>
<dbReference type="Pfam" id="PF00001">
    <property type="entry name" value="7tm_1"/>
    <property type="match status" value="1"/>
</dbReference>
<evidence type="ECO:0000256" key="6">
    <source>
        <dbReference type="ARBA" id="ARBA00023170"/>
    </source>
</evidence>
<gene>
    <name evidence="11" type="ORF">CVLEPA_LOCUS11664</name>
</gene>
<keyword evidence="4 8" id="KW-0297">G-protein coupled receptor</keyword>
<keyword evidence="12" id="KW-1185">Reference proteome</keyword>